<feature type="transmembrane region" description="Helical" evidence="1">
    <location>
        <begin position="50"/>
        <end position="75"/>
    </location>
</feature>
<evidence type="ECO:0000313" key="2">
    <source>
        <dbReference type="EMBL" id="MFC0627605.1"/>
    </source>
</evidence>
<comment type="caution">
    <text evidence="2">The sequence shown here is derived from an EMBL/GenBank/DDBJ whole genome shotgun (WGS) entry which is preliminary data.</text>
</comment>
<evidence type="ECO:0000256" key="1">
    <source>
        <dbReference type="SAM" id="Phobius"/>
    </source>
</evidence>
<proteinExistence type="predicted"/>
<dbReference type="Proteomes" id="UP001589890">
    <property type="component" value="Unassembled WGS sequence"/>
</dbReference>
<keyword evidence="3" id="KW-1185">Reference proteome</keyword>
<dbReference type="EMBL" id="JBHLTC010000035">
    <property type="protein sequence ID" value="MFC0627605.1"/>
    <property type="molecule type" value="Genomic_DNA"/>
</dbReference>
<name>A0ABV6QSK4_9ACTN</name>
<keyword evidence="1" id="KW-0472">Membrane</keyword>
<feature type="transmembrane region" description="Helical" evidence="1">
    <location>
        <begin position="87"/>
        <end position="111"/>
    </location>
</feature>
<reference evidence="2 3" key="1">
    <citation type="submission" date="2024-09" db="EMBL/GenBank/DDBJ databases">
        <authorList>
            <person name="Sun Q."/>
            <person name="Mori K."/>
        </authorList>
    </citation>
    <scope>NUCLEOTIDE SEQUENCE [LARGE SCALE GENOMIC DNA]</scope>
    <source>
        <strain evidence="2 3">CGMCC 1.15906</strain>
    </source>
</reference>
<protein>
    <submittedName>
        <fullName evidence="2">DUF4190 domain-containing protein</fullName>
    </submittedName>
</protein>
<dbReference type="RefSeq" id="WP_380052565.1">
    <property type="nucleotide sequence ID" value="NZ_JBHLTC010000035.1"/>
</dbReference>
<organism evidence="2 3">
    <name type="scientific">Kribbella deserti</name>
    <dbReference type="NCBI Taxonomy" id="1926257"/>
    <lineage>
        <taxon>Bacteria</taxon>
        <taxon>Bacillati</taxon>
        <taxon>Actinomycetota</taxon>
        <taxon>Actinomycetes</taxon>
        <taxon>Propionibacteriales</taxon>
        <taxon>Kribbellaceae</taxon>
        <taxon>Kribbella</taxon>
    </lineage>
</organism>
<keyword evidence="1" id="KW-0812">Transmembrane</keyword>
<sequence length="236" mass="25179">MTQPPRPPEMGSDLDAGFTTAPGRRVLPSAESWVDGVSAEPPAVRRLDGFSVAGFVLGLAGAIVLSIPLAVAGLRRTRQTNRQGRRLALAGLWLSACWVVVFAVLVAFGVFAEREAELGQAVPVEDLRVAQCFNADLSQGSLLVARIADCARPHTGEAYARAKARLTGLSPDDKADAATRACASSFEPFVGRRYEDSELDMYYVVLEDRAVADGNVLCMVGTPGQQLTGSMRGSRR</sequence>
<accession>A0ABV6QSK4</accession>
<keyword evidence="1" id="KW-1133">Transmembrane helix</keyword>
<evidence type="ECO:0000313" key="3">
    <source>
        <dbReference type="Proteomes" id="UP001589890"/>
    </source>
</evidence>
<gene>
    <name evidence="2" type="ORF">ACFFGN_26265</name>
</gene>